<protein>
    <submittedName>
        <fullName evidence="3">Uncharacterized protein</fullName>
    </submittedName>
</protein>
<evidence type="ECO:0000313" key="3">
    <source>
        <dbReference type="EMBL" id="GGI09603.1"/>
    </source>
</evidence>
<evidence type="ECO:0000313" key="4">
    <source>
        <dbReference type="Proteomes" id="UP000650511"/>
    </source>
</evidence>
<feature type="transmembrane region" description="Helical" evidence="2">
    <location>
        <begin position="106"/>
        <end position="123"/>
    </location>
</feature>
<name>A0A8J3ABH4_9ACTN</name>
<feature type="transmembrane region" description="Helical" evidence="2">
    <location>
        <begin position="43"/>
        <end position="61"/>
    </location>
</feature>
<gene>
    <name evidence="3" type="ORF">GCM10011354_34900</name>
</gene>
<dbReference type="EMBL" id="BMHA01000016">
    <property type="protein sequence ID" value="GGI09603.1"/>
    <property type="molecule type" value="Genomic_DNA"/>
</dbReference>
<dbReference type="RefSeq" id="WP_130649262.1">
    <property type="nucleotide sequence ID" value="NZ_BMHA01000016.1"/>
</dbReference>
<dbReference type="Proteomes" id="UP000650511">
    <property type="component" value="Unassembled WGS sequence"/>
</dbReference>
<keyword evidence="2" id="KW-1133">Transmembrane helix</keyword>
<feature type="region of interest" description="Disordered" evidence="1">
    <location>
        <begin position="141"/>
        <end position="180"/>
    </location>
</feature>
<reference evidence="3" key="1">
    <citation type="journal article" date="2014" name="Int. J. Syst. Evol. Microbiol.">
        <title>Complete genome sequence of Corynebacterium casei LMG S-19264T (=DSM 44701T), isolated from a smear-ripened cheese.</title>
        <authorList>
            <consortium name="US DOE Joint Genome Institute (JGI-PGF)"/>
            <person name="Walter F."/>
            <person name="Albersmeier A."/>
            <person name="Kalinowski J."/>
            <person name="Ruckert C."/>
        </authorList>
    </citation>
    <scope>NUCLEOTIDE SEQUENCE</scope>
    <source>
        <strain evidence="3">CGMCC 1.14988</strain>
    </source>
</reference>
<feature type="compositionally biased region" description="Basic and acidic residues" evidence="1">
    <location>
        <begin position="166"/>
        <end position="180"/>
    </location>
</feature>
<sequence>MPVDVLSPLRRTWTITAVGVVLLAAVVYVTAAPESTLPPALPVLLVGLTGIAAVGGVVGAERSLLAQRPEPGAAAALLRMQAWLQFAVLLFPLLLSVAAAYVLGPAWVVAPGAVAALAGLAVSRPTADRVGRIEGAWGVEPGTIADGRPATGSAVGDDPAADDVQTDAHHVRRDDRDSNR</sequence>
<dbReference type="AlphaFoldDB" id="A0A8J3ABH4"/>
<organism evidence="3 4">
    <name type="scientific">Egicoccus halophilus</name>
    <dbReference type="NCBI Taxonomy" id="1670830"/>
    <lineage>
        <taxon>Bacteria</taxon>
        <taxon>Bacillati</taxon>
        <taxon>Actinomycetota</taxon>
        <taxon>Nitriliruptoria</taxon>
        <taxon>Egicoccales</taxon>
        <taxon>Egicoccaceae</taxon>
        <taxon>Egicoccus</taxon>
    </lineage>
</organism>
<reference evidence="3" key="2">
    <citation type="submission" date="2020-09" db="EMBL/GenBank/DDBJ databases">
        <authorList>
            <person name="Sun Q."/>
            <person name="Zhou Y."/>
        </authorList>
    </citation>
    <scope>NUCLEOTIDE SEQUENCE</scope>
    <source>
        <strain evidence="3">CGMCC 1.14988</strain>
    </source>
</reference>
<keyword evidence="2" id="KW-0812">Transmembrane</keyword>
<proteinExistence type="predicted"/>
<evidence type="ECO:0000256" key="1">
    <source>
        <dbReference type="SAM" id="MobiDB-lite"/>
    </source>
</evidence>
<comment type="caution">
    <text evidence="3">The sequence shown here is derived from an EMBL/GenBank/DDBJ whole genome shotgun (WGS) entry which is preliminary data.</text>
</comment>
<feature type="transmembrane region" description="Helical" evidence="2">
    <location>
        <begin position="82"/>
        <end position="100"/>
    </location>
</feature>
<evidence type="ECO:0000256" key="2">
    <source>
        <dbReference type="SAM" id="Phobius"/>
    </source>
</evidence>
<keyword evidence="4" id="KW-1185">Reference proteome</keyword>
<keyword evidence="2" id="KW-0472">Membrane</keyword>
<accession>A0A8J3ABH4</accession>
<feature type="transmembrane region" description="Helical" evidence="2">
    <location>
        <begin position="12"/>
        <end position="31"/>
    </location>
</feature>